<dbReference type="PANTHER" id="PTHR43792:SF1">
    <property type="entry name" value="N-ACETYLTRANSFERASE DOMAIN-CONTAINING PROTEIN"/>
    <property type="match status" value="1"/>
</dbReference>
<name>A0A0H3A8I5_NITV4</name>
<evidence type="ECO:0000313" key="2">
    <source>
        <dbReference type="EMBL" id="ABM27780.1"/>
    </source>
</evidence>
<evidence type="ECO:0000313" key="3">
    <source>
        <dbReference type="Proteomes" id="UP000009173"/>
    </source>
</evidence>
<dbReference type="RefSeq" id="WP_011791816.1">
    <property type="nucleotide sequence ID" value="NC_008751.1"/>
</dbReference>
<dbReference type="Pfam" id="PF13302">
    <property type="entry name" value="Acetyltransf_3"/>
    <property type="match status" value="1"/>
</dbReference>
<dbReference type="Gene3D" id="3.40.630.30">
    <property type="match status" value="1"/>
</dbReference>
<dbReference type="InterPro" id="IPR016181">
    <property type="entry name" value="Acyl_CoA_acyltransferase"/>
</dbReference>
<dbReference type="HOGENOM" id="CLU_013985_3_1_7"/>
<dbReference type="GO" id="GO:0016747">
    <property type="term" value="F:acyltransferase activity, transferring groups other than amino-acyl groups"/>
    <property type="evidence" value="ECO:0007669"/>
    <property type="project" value="InterPro"/>
</dbReference>
<dbReference type="InterPro" id="IPR051531">
    <property type="entry name" value="N-acetyltransferase"/>
</dbReference>
<organism evidence="2 3">
    <name type="scientific">Nitratidesulfovibrio vulgaris (strain DP4)</name>
    <name type="common">Desulfovibrio vulgaris</name>
    <dbReference type="NCBI Taxonomy" id="391774"/>
    <lineage>
        <taxon>Bacteria</taxon>
        <taxon>Pseudomonadati</taxon>
        <taxon>Thermodesulfobacteriota</taxon>
        <taxon>Desulfovibrionia</taxon>
        <taxon>Desulfovibrionales</taxon>
        <taxon>Desulfovibrionaceae</taxon>
        <taxon>Nitratidesulfovibrio</taxon>
    </lineage>
</organism>
<gene>
    <name evidence="2" type="ordered locus">Dvul_0757</name>
</gene>
<accession>A0A0H3A8I5</accession>
<dbReference type="KEGG" id="dvl:Dvul_0757"/>
<reference evidence="3" key="1">
    <citation type="journal article" date="2009" name="Environ. Microbiol.">
        <title>Contribution of mobile genetic elements to Desulfovibrio vulgaris genome plasticity.</title>
        <authorList>
            <person name="Walker C.B."/>
            <person name="Stolyar S."/>
            <person name="Chivian D."/>
            <person name="Pinel N."/>
            <person name="Gabster J.A."/>
            <person name="Dehal P.S."/>
            <person name="He Z."/>
            <person name="Yang Z.K."/>
            <person name="Yen H.C."/>
            <person name="Zhou J."/>
            <person name="Wall J.D."/>
            <person name="Hazen T.C."/>
            <person name="Arkin A.P."/>
            <person name="Stahl D.A."/>
        </authorList>
    </citation>
    <scope>NUCLEOTIDE SEQUENCE [LARGE SCALE GENOMIC DNA]</scope>
    <source>
        <strain evidence="3">DP4</strain>
    </source>
</reference>
<dbReference type="EMBL" id="CP000527">
    <property type="protein sequence ID" value="ABM27780.1"/>
    <property type="molecule type" value="Genomic_DNA"/>
</dbReference>
<feature type="domain" description="N-acetyltransferase" evidence="1">
    <location>
        <begin position="11"/>
        <end position="177"/>
    </location>
</feature>
<dbReference type="Proteomes" id="UP000009173">
    <property type="component" value="Chromosome"/>
</dbReference>
<proteinExistence type="predicted"/>
<dbReference type="PANTHER" id="PTHR43792">
    <property type="entry name" value="GNAT FAMILY, PUTATIVE (AFU_ORTHOLOGUE AFUA_3G00765)-RELATED-RELATED"/>
    <property type="match status" value="1"/>
</dbReference>
<dbReference type="PROSITE" id="PS51186">
    <property type="entry name" value="GNAT"/>
    <property type="match status" value="1"/>
</dbReference>
<dbReference type="InterPro" id="IPR000182">
    <property type="entry name" value="GNAT_dom"/>
</dbReference>
<dbReference type="AlphaFoldDB" id="A0A0H3A8I5"/>
<keyword evidence="2" id="KW-0808">Transferase</keyword>
<dbReference type="SUPFAM" id="SSF55729">
    <property type="entry name" value="Acyl-CoA N-acyltransferases (Nat)"/>
    <property type="match status" value="1"/>
</dbReference>
<protein>
    <submittedName>
        <fullName evidence="2">GCN5-related N-acetyltransferase</fullName>
    </submittedName>
</protein>
<evidence type="ECO:0000259" key="1">
    <source>
        <dbReference type="PROSITE" id="PS51186"/>
    </source>
</evidence>
<sequence length="181" mass="20574">MTPVTLHTTRLVLRPWLDSDRQPFAALNADPEVMRYFPAPLSREESDAMADRIVLLMERQGWGFWAVERTPDKSFMGFVGLHQPEDLPFSPCTEVGWRLARPYWGCGYATEAARASLSFAFGQLGLSSVVAFTAASNTRSQGVMRRLGMTLESPFDHPRLPDDHPLRPHVLYRITHDRFAR</sequence>